<evidence type="ECO:0000256" key="4">
    <source>
        <dbReference type="SAM" id="Coils"/>
    </source>
</evidence>
<dbReference type="InterPro" id="IPR018181">
    <property type="entry name" value="Heat_shock_70_CS"/>
</dbReference>
<evidence type="ECO:0000256" key="3">
    <source>
        <dbReference type="ARBA" id="ARBA00022840"/>
    </source>
</evidence>
<dbReference type="STRING" id="2018661.A0A2A2JJL1"/>
<dbReference type="EMBL" id="LIAE01010401">
    <property type="protein sequence ID" value="PAV61742.1"/>
    <property type="molecule type" value="Genomic_DNA"/>
</dbReference>
<dbReference type="OrthoDB" id="10262720at2759"/>
<protein>
    <submittedName>
        <fullName evidence="6">Uncharacterized protein</fullName>
    </submittedName>
</protein>
<dbReference type="SUPFAM" id="SSF100934">
    <property type="entry name" value="Heat shock protein 70kD (HSP70), C-terminal subdomain"/>
    <property type="match status" value="1"/>
</dbReference>
<sequence>MSIDLGSQFIKAGIVKSGVPMEIVLNKESKRKSPNAVFLRNGERLFSDAALGMQIRYPPSVYTHFLDLVGKPFDHPSVKNYRKNFPNIDIQKSDNSSAVVFKIDDKLYSVETMLAMVLSHVRDFAQTHAEQPIHDVVITVPAYFTQAERIVVEQAAGIAGFNLLQLINDGSAAALSHGVFRRKEITEKPQRLLVYDVGAAKTTATLVEYRTVKRDKSTEPEMFVLGVGFDRTLGGFELTLRLRDYLANKFNEAYKPKQKIQENQRSMAKLLKEAERVKQVLSANTDTLVQIESVHEDKDMRIKLTRDELSKLYEDLDSRFTEPITQALKIGQLSLEEVDQIVFMGGGSRIPKIQEIVQDFVKPKTIGKFLNTDEAIAMGALFQSAHLSKGFKVKPFQLNELVLFPVEVDFVSKNTNEAGESVEKNLSRAIFPFRNNYPTNKKSLSLTSYTSDFTITWKFGDLAHLSEKQLEEFGELVKPAQITVTGLAKALEENLKEDSDYKGVKIGFQLDPSGIVRIGKAELNIEKKKGVIGSITNTISGLFTSSKSEDVEEAPDDSDVAKKEPQESQEEEEKTEKAEKKKEDAKEKDESKANDTEKNTTESDSKKAEDKKSVDLKKLQLKTSVGLNGDSPQPSAGDIRKAKQILSEFARLEKEQAEKHKLHNELESLAFEAKNLLDEEEIVGYISEDEKEKMLKEASETRDWLEETPEKDLTFDELKKLLSTLKDLIRPIKKRVKEAKELPKSLDNLNKLIESSSALIQMGLNPKDAEKPLFNKNDSETFNGKLEKLKSWLKEQQAAQEKKKKHENPALTVNQIEGKKKEGDDASAKKSEL</sequence>
<dbReference type="InterPro" id="IPR013126">
    <property type="entry name" value="Hsp_70_fam"/>
</dbReference>
<dbReference type="GO" id="GO:0034663">
    <property type="term" value="C:endoplasmic reticulum chaperone complex"/>
    <property type="evidence" value="ECO:0007669"/>
    <property type="project" value="TreeGrafter"/>
</dbReference>
<evidence type="ECO:0000313" key="7">
    <source>
        <dbReference type="Proteomes" id="UP000218231"/>
    </source>
</evidence>
<accession>A0A2A2JJL1</accession>
<feature type="compositionally biased region" description="Polar residues" evidence="5">
    <location>
        <begin position="621"/>
        <end position="634"/>
    </location>
</feature>
<feature type="region of interest" description="Disordered" evidence="5">
    <location>
        <begin position="794"/>
        <end position="833"/>
    </location>
</feature>
<keyword evidence="2" id="KW-0547">Nucleotide-binding</keyword>
<name>A0A2A2JJL1_9BILA</name>
<dbReference type="Pfam" id="PF00012">
    <property type="entry name" value="HSP70"/>
    <property type="match status" value="1"/>
</dbReference>
<comment type="caution">
    <text evidence="6">The sequence shown here is derived from an EMBL/GenBank/DDBJ whole genome shotgun (WGS) entry which is preliminary data.</text>
</comment>
<dbReference type="GO" id="GO:0030968">
    <property type="term" value="P:endoplasmic reticulum unfolded protein response"/>
    <property type="evidence" value="ECO:0007669"/>
    <property type="project" value="TreeGrafter"/>
</dbReference>
<dbReference type="PRINTS" id="PR00301">
    <property type="entry name" value="HEATSHOCK70"/>
</dbReference>
<dbReference type="AlphaFoldDB" id="A0A2A2JJL1"/>
<dbReference type="PANTHER" id="PTHR45639">
    <property type="entry name" value="HSC70CB, ISOFORM G-RELATED"/>
    <property type="match status" value="1"/>
</dbReference>
<dbReference type="SUPFAM" id="SSF53067">
    <property type="entry name" value="Actin-like ATPase domain"/>
    <property type="match status" value="2"/>
</dbReference>
<reference evidence="6 7" key="1">
    <citation type="journal article" date="2017" name="Curr. Biol.">
        <title>Genome architecture and evolution of a unichromosomal asexual nematode.</title>
        <authorList>
            <person name="Fradin H."/>
            <person name="Zegar C."/>
            <person name="Gutwein M."/>
            <person name="Lucas J."/>
            <person name="Kovtun M."/>
            <person name="Corcoran D."/>
            <person name="Baugh L.R."/>
            <person name="Kiontke K."/>
            <person name="Gunsalus K."/>
            <person name="Fitch D.H."/>
            <person name="Piano F."/>
        </authorList>
    </citation>
    <scope>NUCLEOTIDE SEQUENCE [LARGE SCALE GENOMIC DNA]</scope>
    <source>
        <strain evidence="6">PF1309</strain>
    </source>
</reference>
<feature type="region of interest" description="Disordered" evidence="5">
    <location>
        <begin position="546"/>
        <end position="639"/>
    </location>
</feature>
<dbReference type="PROSITE" id="PS01036">
    <property type="entry name" value="HSP70_3"/>
    <property type="match status" value="1"/>
</dbReference>
<evidence type="ECO:0000256" key="1">
    <source>
        <dbReference type="ARBA" id="ARBA00007381"/>
    </source>
</evidence>
<dbReference type="FunFam" id="3.90.640.10:FF:000004">
    <property type="entry name" value="Heat shock 70 kDa protein 4"/>
    <property type="match status" value="1"/>
</dbReference>
<evidence type="ECO:0000256" key="2">
    <source>
        <dbReference type="ARBA" id="ARBA00022741"/>
    </source>
</evidence>
<dbReference type="Gene3D" id="3.90.640.10">
    <property type="entry name" value="Actin, Chain A, domain 4"/>
    <property type="match status" value="1"/>
</dbReference>
<dbReference type="Gene3D" id="3.30.30.30">
    <property type="match status" value="1"/>
</dbReference>
<evidence type="ECO:0000313" key="6">
    <source>
        <dbReference type="EMBL" id="PAV61742.1"/>
    </source>
</evidence>
<feature type="coiled-coil region" evidence="4">
    <location>
        <begin position="652"/>
        <end position="679"/>
    </location>
</feature>
<feature type="compositionally biased region" description="Basic and acidic residues" evidence="5">
    <location>
        <begin position="817"/>
        <end position="833"/>
    </location>
</feature>
<keyword evidence="3" id="KW-0067">ATP-binding</keyword>
<dbReference type="Gene3D" id="3.30.420.40">
    <property type="match status" value="2"/>
</dbReference>
<dbReference type="Gene3D" id="2.60.34.10">
    <property type="entry name" value="Substrate Binding Domain Of DNAk, Chain A, domain 1"/>
    <property type="match status" value="1"/>
</dbReference>
<dbReference type="CDD" id="cd10230">
    <property type="entry name" value="ASKHA_NBD_HSP70_HYOU1"/>
    <property type="match status" value="1"/>
</dbReference>
<organism evidence="6 7">
    <name type="scientific">Diploscapter pachys</name>
    <dbReference type="NCBI Taxonomy" id="2018661"/>
    <lineage>
        <taxon>Eukaryota</taxon>
        <taxon>Metazoa</taxon>
        <taxon>Ecdysozoa</taxon>
        <taxon>Nematoda</taxon>
        <taxon>Chromadorea</taxon>
        <taxon>Rhabditida</taxon>
        <taxon>Rhabditina</taxon>
        <taxon>Rhabditomorpha</taxon>
        <taxon>Rhabditoidea</taxon>
        <taxon>Rhabditidae</taxon>
        <taxon>Diploscapter</taxon>
    </lineage>
</organism>
<evidence type="ECO:0000256" key="5">
    <source>
        <dbReference type="SAM" id="MobiDB-lite"/>
    </source>
</evidence>
<feature type="compositionally biased region" description="Basic and acidic residues" evidence="5">
    <location>
        <begin position="574"/>
        <end position="618"/>
    </location>
</feature>
<proteinExistence type="inferred from homology"/>
<comment type="similarity">
    <text evidence="1">Belongs to the heat shock protein 70 family.</text>
</comment>
<dbReference type="InterPro" id="IPR043129">
    <property type="entry name" value="ATPase_NBD"/>
</dbReference>
<dbReference type="InterPro" id="IPR029047">
    <property type="entry name" value="HSP70_peptide-bd_sf"/>
</dbReference>
<dbReference type="Proteomes" id="UP000218231">
    <property type="component" value="Unassembled WGS sequence"/>
</dbReference>
<gene>
    <name evidence="6" type="ORF">WR25_11159</name>
</gene>
<dbReference type="GO" id="GO:0140662">
    <property type="term" value="F:ATP-dependent protein folding chaperone"/>
    <property type="evidence" value="ECO:0007669"/>
    <property type="project" value="InterPro"/>
</dbReference>
<dbReference type="Gene3D" id="1.20.1270.10">
    <property type="match status" value="1"/>
</dbReference>
<keyword evidence="7" id="KW-1185">Reference proteome</keyword>
<dbReference type="GO" id="GO:0005524">
    <property type="term" value="F:ATP binding"/>
    <property type="evidence" value="ECO:0007669"/>
    <property type="project" value="UniProtKB-KW"/>
</dbReference>
<dbReference type="InterPro" id="IPR029048">
    <property type="entry name" value="HSP70_C_sf"/>
</dbReference>
<dbReference type="PANTHER" id="PTHR45639:SF9">
    <property type="entry name" value="HYPOXIA UP-REGULATED PROTEIN 1"/>
    <property type="match status" value="1"/>
</dbReference>
<keyword evidence="4" id="KW-0175">Coiled coil</keyword>